<proteinExistence type="predicted"/>
<feature type="compositionally biased region" description="Polar residues" evidence="1">
    <location>
        <begin position="163"/>
        <end position="181"/>
    </location>
</feature>
<protein>
    <submittedName>
        <fullName evidence="2">Uncharacterized protein</fullName>
    </submittedName>
</protein>
<gene>
    <name evidence="2" type="ORF">CEXT_408161</name>
</gene>
<keyword evidence="3" id="KW-1185">Reference proteome</keyword>
<evidence type="ECO:0000313" key="3">
    <source>
        <dbReference type="Proteomes" id="UP001054945"/>
    </source>
</evidence>
<reference evidence="2 3" key="1">
    <citation type="submission" date="2021-06" db="EMBL/GenBank/DDBJ databases">
        <title>Caerostris extrusa draft genome.</title>
        <authorList>
            <person name="Kono N."/>
            <person name="Arakawa K."/>
        </authorList>
    </citation>
    <scope>NUCLEOTIDE SEQUENCE [LARGE SCALE GENOMIC DNA]</scope>
</reference>
<accession>A0AAV4NFP8</accession>
<name>A0AAV4NFP8_CAEEX</name>
<evidence type="ECO:0000256" key="1">
    <source>
        <dbReference type="SAM" id="MobiDB-lite"/>
    </source>
</evidence>
<evidence type="ECO:0000313" key="2">
    <source>
        <dbReference type="EMBL" id="GIX83194.1"/>
    </source>
</evidence>
<dbReference type="Proteomes" id="UP001054945">
    <property type="component" value="Unassembled WGS sequence"/>
</dbReference>
<dbReference type="AlphaFoldDB" id="A0AAV4NFP8"/>
<feature type="region of interest" description="Disordered" evidence="1">
    <location>
        <begin position="161"/>
        <end position="181"/>
    </location>
</feature>
<dbReference type="EMBL" id="BPLR01003301">
    <property type="protein sequence ID" value="GIX83194.1"/>
    <property type="molecule type" value="Genomic_DNA"/>
</dbReference>
<comment type="caution">
    <text evidence="2">The sequence shown here is derived from an EMBL/GenBank/DDBJ whole genome shotgun (WGS) entry which is preliminary data.</text>
</comment>
<sequence length="304" mass="33638">MAEDTSLPSNFPRHSHLYLSQSFPRFPTPSVTTCQRTRPCADDSCDKRGDRRWPELMENGVLATISVAVCYCVVSIPDQVGLSSCRNHHLDAAATLLFLVFNYYVSIVLSQSKENTISHPPPFISTSSDRVIANVIRASIGRDPGSIRVERSLRLQSALHGGQPSSILTTPEGEQNESNSKPTDLTISLLLESNVAKSRIDSRNKHGSFDNALLTAKWVRKKKTHPLIQSGVCLAGPSVRPRQAELFLMEAEWATVQEGNYRTICRILSPSVIPNGMDRAVSNLGVNALLNWVFTKTPILMERK</sequence>
<organism evidence="2 3">
    <name type="scientific">Caerostris extrusa</name>
    <name type="common">Bark spider</name>
    <name type="synonym">Caerostris bankana</name>
    <dbReference type="NCBI Taxonomy" id="172846"/>
    <lineage>
        <taxon>Eukaryota</taxon>
        <taxon>Metazoa</taxon>
        <taxon>Ecdysozoa</taxon>
        <taxon>Arthropoda</taxon>
        <taxon>Chelicerata</taxon>
        <taxon>Arachnida</taxon>
        <taxon>Araneae</taxon>
        <taxon>Araneomorphae</taxon>
        <taxon>Entelegynae</taxon>
        <taxon>Araneoidea</taxon>
        <taxon>Araneidae</taxon>
        <taxon>Caerostris</taxon>
    </lineage>
</organism>